<dbReference type="AlphaFoldDB" id="A0A6J6SS06"/>
<proteinExistence type="predicted"/>
<accession>A0A6J6SS06</accession>
<name>A0A6J6SS06_9ZZZZ</name>
<protein>
    <submittedName>
        <fullName evidence="1">Unannotated protein</fullName>
    </submittedName>
</protein>
<organism evidence="1">
    <name type="scientific">freshwater metagenome</name>
    <dbReference type="NCBI Taxonomy" id="449393"/>
    <lineage>
        <taxon>unclassified sequences</taxon>
        <taxon>metagenomes</taxon>
        <taxon>ecological metagenomes</taxon>
    </lineage>
</organism>
<dbReference type="EMBL" id="CAEZYW010000068">
    <property type="protein sequence ID" value="CAB4737691.1"/>
    <property type="molecule type" value="Genomic_DNA"/>
</dbReference>
<sequence length="78" mass="8306">MQTSNPCVSWAISVRLCTMRAAIVPRMPLSGMIDALSWPGGRMDTELEAVGSATPCPEIACPEIACPEIASRTSLRVT</sequence>
<evidence type="ECO:0000313" key="1">
    <source>
        <dbReference type="EMBL" id="CAB4737691.1"/>
    </source>
</evidence>
<reference evidence="1" key="1">
    <citation type="submission" date="2020-05" db="EMBL/GenBank/DDBJ databases">
        <authorList>
            <person name="Chiriac C."/>
            <person name="Salcher M."/>
            <person name="Ghai R."/>
            <person name="Kavagutti S V."/>
        </authorList>
    </citation>
    <scope>NUCLEOTIDE SEQUENCE</scope>
</reference>
<gene>
    <name evidence="1" type="ORF">UFOPK2786_00587</name>
</gene>